<dbReference type="EMBL" id="MHTX01000050">
    <property type="protein sequence ID" value="OHA66869.1"/>
    <property type="molecule type" value="Genomic_DNA"/>
</dbReference>
<feature type="transmembrane region" description="Helical" evidence="4">
    <location>
        <begin position="178"/>
        <end position="205"/>
    </location>
</feature>
<dbReference type="SUPFAM" id="SSF48452">
    <property type="entry name" value="TPR-like"/>
    <property type="match status" value="1"/>
</dbReference>
<keyword evidence="1" id="KW-0677">Repeat</keyword>
<proteinExistence type="predicted"/>
<feature type="transmembrane region" description="Helical" evidence="4">
    <location>
        <begin position="95"/>
        <end position="116"/>
    </location>
</feature>
<feature type="repeat" description="TPR" evidence="3">
    <location>
        <begin position="482"/>
        <end position="515"/>
    </location>
</feature>
<name>A0A1G2R3A0_9BACT</name>
<evidence type="ECO:0000313" key="5">
    <source>
        <dbReference type="EMBL" id="OHA66869.1"/>
    </source>
</evidence>
<feature type="transmembrane region" description="Helical" evidence="4">
    <location>
        <begin position="399"/>
        <end position="419"/>
    </location>
</feature>
<evidence type="ECO:0000313" key="6">
    <source>
        <dbReference type="Proteomes" id="UP000179258"/>
    </source>
</evidence>
<evidence type="ECO:0000256" key="2">
    <source>
        <dbReference type="ARBA" id="ARBA00022803"/>
    </source>
</evidence>
<keyword evidence="4" id="KW-0812">Transmembrane</keyword>
<comment type="caution">
    <text evidence="5">The sequence shown here is derived from an EMBL/GenBank/DDBJ whole genome shotgun (WGS) entry which is preliminary data.</text>
</comment>
<keyword evidence="2 3" id="KW-0802">TPR repeat</keyword>
<feature type="transmembrane region" description="Helical" evidence="4">
    <location>
        <begin position="266"/>
        <end position="286"/>
    </location>
</feature>
<gene>
    <name evidence="5" type="ORF">A3D59_04175</name>
</gene>
<keyword evidence="4" id="KW-1133">Transmembrane helix</keyword>
<dbReference type="PANTHER" id="PTHR44227">
    <property type="match status" value="1"/>
</dbReference>
<feature type="transmembrane region" description="Helical" evidence="4">
    <location>
        <begin position="359"/>
        <end position="378"/>
    </location>
</feature>
<feature type="repeat" description="TPR" evidence="3">
    <location>
        <begin position="445"/>
        <end position="478"/>
    </location>
</feature>
<evidence type="ECO:0000256" key="1">
    <source>
        <dbReference type="ARBA" id="ARBA00022737"/>
    </source>
</evidence>
<dbReference type="SMART" id="SM00028">
    <property type="entry name" value="TPR"/>
    <property type="match status" value="3"/>
</dbReference>
<dbReference type="Proteomes" id="UP000179258">
    <property type="component" value="Unassembled WGS sequence"/>
</dbReference>
<dbReference type="AlphaFoldDB" id="A0A1G2R3A0"/>
<evidence type="ECO:0000256" key="3">
    <source>
        <dbReference type="PROSITE-ProRule" id="PRU00339"/>
    </source>
</evidence>
<dbReference type="InterPro" id="IPR011990">
    <property type="entry name" value="TPR-like_helical_dom_sf"/>
</dbReference>
<feature type="transmembrane region" description="Helical" evidence="4">
    <location>
        <begin position="298"/>
        <end position="320"/>
    </location>
</feature>
<reference evidence="5 6" key="1">
    <citation type="journal article" date="2016" name="Nat. Commun.">
        <title>Thousands of microbial genomes shed light on interconnected biogeochemical processes in an aquifer system.</title>
        <authorList>
            <person name="Anantharaman K."/>
            <person name="Brown C.T."/>
            <person name="Hug L.A."/>
            <person name="Sharon I."/>
            <person name="Castelle C.J."/>
            <person name="Probst A.J."/>
            <person name="Thomas B.C."/>
            <person name="Singh A."/>
            <person name="Wilkins M.J."/>
            <person name="Karaoz U."/>
            <person name="Brodie E.L."/>
            <person name="Williams K.H."/>
            <person name="Hubbard S.S."/>
            <person name="Banfield J.F."/>
        </authorList>
    </citation>
    <scope>NUCLEOTIDE SEQUENCE [LARGE SCALE GENOMIC DNA]</scope>
</reference>
<evidence type="ECO:0000256" key="4">
    <source>
        <dbReference type="SAM" id="Phobius"/>
    </source>
</evidence>
<dbReference type="Gene3D" id="1.25.40.10">
    <property type="entry name" value="Tetratricopeptide repeat domain"/>
    <property type="match status" value="1"/>
</dbReference>
<dbReference type="Pfam" id="PF13424">
    <property type="entry name" value="TPR_12"/>
    <property type="match status" value="1"/>
</dbReference>
<organism evidence="5 6">
    <name type="scientific">Candidatus Wildermuthbacteria bacterium RIFCSPHIGHO2_02_FULL_47_17</name>
    <dbReference type="NCBI Taxonomy" id="1802452"/>
    <lineage>
        <taxon>Bacteria</taxon>
        <taxon>Candidatus Wildermuthiibacteriota</taxon>
    </lineage>
</organism>
<dbReference type="PROSITE" id="PS50005">
    <property type="entry name" value="TPR"/>
    <property type="match status" value="3"/>
</dbReference>
<dbReference type="InterPro" id="IPR052346">
    <property type="entry name" value="O-mannosyl-transferase_TMTC"/>
</dbReference>
<feature type="transmembrane region" description="Helical" evidence="4">
    <location>
        <begin position="327"/>
        <end position="347"/>
    </location>
</feature>
<dbReference type="InterPro" id="IPR019734">
    <property type="entry name" value="TPR_rpt"/>
</dbReference>
<protein>
    <submittedName>
        <fullName evidence="5">Uncharacterized protein</fullName>
    </submittedName>
</protein>
<dbReference type="PANTHER" id="PTHR44227:SF3">
    <property type="entry name" value="PROTEIN O-MANNOSYL-TRANSFERASE TMTC4"/>
    <property type="match status" value="1"/>
</dbReference>
<feature type="transmembrane region" description="Helical" evidence="4">
    <location>
        <begin position="12"/>
        <end position="30"/>
    </location>
</feature>
<keyword evidence="4" id="KW-0472">Membrane</keyword>
<feature type="transmembrane region" description="Helical" evidence="4">
    <location>
        <begin position="225"/>
        <end position="245"/>
    </location>
</feature>
<feature type="repeat" description="TPR" evidence="3">
    <location>
        <begin position="518"/>
        <end position="551"/>
    </location>
</feature>
<sequence length="716" mass="82179">MNYLYKIGKQYFVLAAFTAVIFVFYGNTLLNGFVLDDRPVIQDNTYIQSLRYLPKVITGCIWEHAIGGCKGLSLHYRPLHNLSYLLTWQISSSPWAFHAVSLLQFLTAAYLIFWLVKLLTKKDFLAFLTALIWIIHPINNEVANWNSAVPARLLVIFVSLALIYYLKYRAAPSRQKLFLVYLFYFLGIMSKETVVFITPALILAADFVIFKMRPVEFIRFPQARRYALFAIPLLLYLGLRTIAMGSFGGMSNVGSYVGGLSLYNRFYYFFWLFAEYFKALFYPYPLIFFHDVSLKPNIVSAEFIVSVLAFFAFLVLLYAVLKNGDRVLAFFMLWFFILILPFLVFYFVVSENYFAERYLFEPSVGFAFVVAYLLNFLWRRKRWPSGMGYSFFAGLPVKKVCKTATLLILVIIMIVSWVITFPRNKFWHDTVTFIEHDLQLNPNAASMRKYLADVFKDRGDYESAKAQYEEILRLSPDWIYIDQAYAGLGNYWHSKGDLDKAQEYYQKAVDASQDTGDYKSFSNLGAVLMEKQDYLRALSPLCKAVRLDPSAPEPQNNFGRAAAIIDGTRRENLVFLYMQLMRGGTSDISQISQAMQGGDGIFSAAEHTKINFKNTVCLYDYCAYIFSPQIGPEETLLPFLIMAEAFPNELVEVKKAVYQPDTGEIILNVDQKYQDRLITFMFPTCDNTYYAVQVAPQPAAFPSAEDITATSAELNP</sequence>
<accession>A0A1G2R3A0</accession>
<feature type="transmembrane region" description="Helical" evidence="4">
    <location>
        <begin position="123"/>
        <end position="139"/>
    </location>
</feature>
<feature type="transmembrane region" description="Helical" evidence="4">
    <location>
        <begin position="145"/>
        <end position="166"/>
    </location>
</feature>